<evidence type="ECO:0000256" key="4">
    <source>
        <dbReference type="ARBA" id="ARBA00023065"/>
    </source>
</evidence>
<keyword evidence="2 8" id="KW-0813">Transport</keyword>
<keyword evidence="3 8" id="KW-0375">Hydrogen ion transport</keyword>
<dbReference type="SUPFAM" id="SSF47928">
    <property type="entry name" value="N-terminal domain of the delta subunit of the F1F0-ATP synthase"/>
    <property type="match status" value="1"/>
</dbReference>
<keyword evidence="11" id="KW-1185">Reference proteome</keyword>
<dbReference type="InterPro" id="IPR026015">
    <property type="entry name" value="ATP_synth_OSCP/delta_N_sf"/>
</dbReference>
<evidence type="ECO:0000256" key="7">
    <source>
        <dbReference type="ARBA" id="ARBA00023310"/>
    </source>
</evidence>
<keyword evidence="4 8" id="KW-0406">Ion transport</keyword>
<dbReference type="NCBIfam" id="NF004402">
    <property type="entry name" value="PRK05758.2-2"/>
    <property type="match status" value="1"/>
</dbReference>
<sequence>MSTDTIVAKRYAKALFELAKEKNEVAQAEADLQAIVSSIYDNADLQKFLSHPNIDSSKKTAFLDTLFQGKVSDAVLNTVSLLVDRRREGILQEVLTDYIKIANEALGQAKAIVSTPIELTEVESQHIAASFSQLTGKKIQVQQVINPSLLGGIQVRIGDRLYDGSLSGKLQRLQASFK</sequence>
<proteinExistence type="inferred from homology"/>
<evidence type="ECO:0000256" key="8">
    <source>
        <dbReference type="HAMAP-Rule" id="MF_01416"/>
    </source>
</evidence>
<evidence type="ECO:0000256" key="6">
    <source>
        <dbReference type="ARBA" id="ARBA00023196"/>
    </source>
</evidence>
<comment type="function">
    <text evidence="8">F(1)F(0) ATP synthase produces ATP from ADP in the presence of a proton or sodium gradient. F-type ATPases consist of two structural domains, F(1) containing the extramembraneous catalytic core and F(0) containing the membrane proton channel, linked together by a central stalk and a peripheral stalk. During catalysis, ATP synthesis in the catalytic domain of F(1) is coupled via a rotary mechanism of the central stalk subunits to proton translocation.</text>
</comment>
<dbReference type="EMBL" id="CP034235">
    <property type="protein sequence ID" value="QGQ93474.1"/>
    <property type="molecule type" value="Genomic_DNA"/>
</dbReference>
<dbReference type="PANTHER" id="PTHR11910">
    <property type="entry name" value="ATP SYNTHASE DELTA CHAIN"/>
    <property type="match status" value="1"/>
</dbReference>
<evidence type="ECO:0000313" key="10">
    <source>
        <dbReference type="EMBL" id="QGQ93474.1"/>
    </source>
</evidence>
<evidence type="ECO:0000256" key="9">
    <source>
        <dbReference type="SAM" id="Coils"/>
    </source>
</evidence>
<dbReference type="PROSITE" id="PS00389">
    <property type="entry name" value="ATPASE_DELTA"/>
    <property type="match status" value="1"/>
</dbReference>
<organism evidence="10 11">
    <name type="scientific">Paenibacillus psychroresistens</name>
    <dbReference type="NCBI Taxonomy" id="1778678"/>
    <lineage>
        <taxon>Bacteria</taxon>
        <taxon>Bacillati</taxon>
        <taxon>Bacillota</taxon>
        <taxon>Bacilli</taxon>
        <taxon>Bacillales</taxon>
        <taxon>Paenibacillaceae</taxon>
        <taxon>Paenibacillus</taxon>
    </lineage>
</organism>
<keyword evidence="9" id="KW-0175">Coiled coil</keyword>
<keyword evidence="6 8" id="KW-0139">CF(1)</keyword>
<dbReference type="PRINTS" id="PR00125">
    <property type="entry name" value="ATPASEDELTA"/>
</dbReference>
<evidence type="ECO:0000256" key="5">
    <source>
        <dbReference type="ARBA" id="ARBA00023136"/>
    </source>
</evidence>
<dbReference type="InterPro" id="IPR020781">
    <property type="entry name" value="ATPase_OSCP/d_CS"/>
</dbReference>
<dbReference type="GO" id="GO:0045259">
    <property type="term" value="C:proton-transporting ATP synthase complex"/>
    <property type="evidence" value="ECO:0007669"/>
    <property type="project" value="UniProtKB-KW"/>
</dbReference>
<keyword evidence="7 8" id="KW-0066">ATP synthesis</keyword>
<dbReference type="KEGG" id="ppsc:EHS13_00300"/>
<evidence type="ECO:0000256" key="2">
    <source>
        <dbReference type="ARBA" id="ARBA00022448"/>
    </source>
</evidence>
<keyword evidence="8" id="KW-1003">Cell membrane</keyword>
<dbReference type="HAMAP" id="MF_01416">
    <property type="entry name" value="ATP_synth_delta_bact"/>
    <property type="match status" value="1"/>
</dbReference>
<dbReference type="NCBIfam" id="NF004403">
    <property type="entry name" value="PRK05758.2-4"/>
    <property type="match status" value="1"/>
</dbReference>
<gene>
    <name evidence="8" type="primary">atpH</name>
    <name evidence="10" type="ORF">EHS13_00300</name>
</gene>
<dbReference type="NCBIfam" id="TIGR01145">
    <property type="entry name" value="ATP_synt_delta"/>
    <property type="match status" value="1"/>
</dbReference>
<feature type="coiled-coil region" evidence="9">
    <location>
        <begin position="11"/>
        <end position="38"/>
    </location>
</feature>
<dbReference type="Proteomes" id="UP000426246">
    <property type="component" value="Chromosome"/>
</dbReference>
<accession>A0A6B8RC59</accession>
<comment type="similarity">
    <text evidence="8">Belongs to the ATPase delta chain family.</text>
</comment>
<dbReference type="GO" id="GO:0005886">
    <property type="term" value="C:plasma membrane"/>
    <property type="evidence" value="ECO:0007669"/>
    <property type="project" value="UniProtKB-SubCell"/>
</dbReference>
<name>A0A6B8RC59_9BACL</name>
<evidence type="ECO:0000256" key="3">
    <source>
        <dbReference type="ARBA" id="ARBA00022781"/>
    </source>
</evidence>
<evidence type="ECO:0000256" key="1">
    <source>
        <dbReference type="ARBA" id="ARBA00004370"/>
    </source>
</evidence>
<dbReference type="InterPro" id="IPR000711">
    <property type="entry name" value="ATPase_OSCP/dsu"/>
</dbReference>
<keyword evidence="5 8" id="KW-0472">Membrane</keyword>
<dbReference type="Gene3D" id="1.10.520.20">
    <property type="entry name" value="N-terminal domain of the delta subunit of the F1F0-ATP synthase"/>
    <property type="match status" value="1"/>
</dbReference>
<reference evidence="11" key="1">
    <citation type="submission" date="2018-11" db="EMBL/GenBank/DDBJ databases">
        <title>Complete genome sequence of Paenibacillus sp. ML311-T8.</title>
        <authorList>
            <person name="Nam Y.-D."/>
            <person name="Kang J."/>
            <person name="Chung W.-H."/>
            <person name="Park Y.S."/>
        </authorList>
    </citation>
    <scope>NUCLEOTIDE SEQUENCE [LARGE SCALE GENOMIC DNA]</scope>
    <source>
        <strain evidence="11">ML311-T8</strain>
    </source>
</reference>
<dbReference type="RefSeq" id="WP_155698288.1">
    <property type="nucleotide sequence ID" value="NZ_CP034235.1"/>
</dbReference>
<comment type="function">
    <text evidence="8">This protein is part of the stalk that links CF(0) to CF(1). It either transmits conformational changes from CF(0) to CF(1) or is implicated in proton conduction.</text>
</comment>
<dbReference type="Pfam" id="PF00213">
    <property type="entry name" value="OSCP"/>
    <property type="match status" value="1"/>
</dbReference>
<comment type="subcellular location">
    <subcellularLocation>
        <location evidence="8">Cell membrane</location>
        <topology evidence="8">Peripheral membrane protein</topology>
    </subcellularLocation>
    <subcellularLocation>
        <location evidence="1">Membrane</location>
    </subcellularLocation>
</comment>
<evidence type="ECO:0000313" key="11">
    <source>
        <dbReference type="Proteomes" id="UP000426246"/>
    </source>
</evidence>
<dbReference type="AlphaFoldDB" id="A0A6B8RC59"/>
<dbReference type="OrthoDB" id="9802471at2"/>
<dbReference type="GO" id="GO:0046933">
    <property type="term" value="F:proton-transporting ATP synthase activity, rotational mechanism"/>
    <property type="evidence" value="ECO:0007669"/>
    <property type="project" value="UniProtKB-UniRule"/>
</dbReference>
<protein>
    <recommendedName>
        <fullName evidence="8">ATP synthase subunit delta</fullName>
    </recommendedName>
    <alternativeName>
        <fullName evidence="8">ATP synthase F(1) sector subunit delta</fullName>
    </alternativeName>
    <alternativeName>
        <fullName evidence="8">F-type ATPase subunit delta</fullName>
        <shortName evidence="8">F-ATPase subunit delta</shortName>
    </alternativeName>
</protein>